<dbReference type="AlphaFoldDB" id="A0A0F9NYV4"/>
<name>A0A0F9NYV4_9ZZZZ</name>
<evidence type="ECO:0000313" key="1">
    <source>
        <dbReference type="EMBL" id="KKM94025.1"/>
    </source>
</evidence>
<dbReference type="EMBL" id="LAZR01006191">
    <property type="protein sequence ID" value="KKM94025.1"/>
    <property type="molecule type" value="Genomic_DNA"/>
</dbReference>
<accession>A0A0F9NYV4</accession>
<reference evidence="1" key="1">
    <citation type="journal article" date="2015" name="Nature">
        <title>Complex archaea that bridge the gap between prokaryotes and eukaryotes.</title>
        <authorList>
            <person name="Spang A."/>
            <person name="Saw J.H."/>
            <person name="Jorgensen S.L."/>
            <person name="Zaremba-Niedzwiedzka K."/>
            <person name="Martijn J."/>
            <person name="Lind A.E."/>
            <person name="van Eijk R."/>
            <person name="Schleper C."/>
            <person name="Guy L."/>
            <person name="Ettema T.J."/>
        </authorList>
    </citation>
    <scope>NUCLEOTIDE SEQUENCE</scope>
</reference>
<organism evidence="1">
    <name type="scientific">marine sediment metagenome</name>
    <dbReference type="NCBI Taxonomy" id="412755"/>
    <lineage>
        <taxon>unclassified sequences</taxon>
        <taxon>metagenomes</taxon>
        <taxon>ecological metagenomes</taxon>
    </lineage>
</organism>
<protein>
    <submittedName>
        <fullName evidence="1">Uncharacterized protein</fullName>
    </submittedName>
</protein>
<sequence>MTEQLLVYQMLRGAGRPIIIAAKSLIIKYLIYLSKKYPEATHENVNRPNSHRWIEIKDRFLEYDVNSGRRALFEAVFRIFIGEYEHDPYYTYRIEWIVEEIVELVLEGKWKPRAIGHPMDNLWKEPKPYGLNGGRLVKRYAKPYK</sequence>
<comment type="caution">
    <text evidence="1">The sequence shown here is derived from an EMBL/GenBank/DDBJ whole genome shotgun (WGS) entry which is preliminary data.</text>
</comment>
<gene>
    <name evidence="1" type="ORF">LCGC14_1202430</name>
</gene>
<proteinExistence type="predicted"/>